<dbReference type="EMBL" id="QJKI01000015">
    <property type="protein sequence ID" value="PXX77712.1"/>
    <property type="molecule type" value="Genomic_DNA"/>
</dbReference>
<proteinExistence type="predicted"/>
<dbReference type="PROSITE" id="PS00498">
    <property type="entry name" value="TYROSINASE_2"/>
    <property type="match status" value="1"/>
</dbReference>
<reference evidence="5 6" key="1">
    <citation type="submission" date="2018-05" db="EMBL/GenBank/DDBJ databases">
        <title>Genomic Encyclopedia of Type Strains, Phase IV (KMG-IV): sequencing the most valuable type-strain genomes for metagenomic binning, comparative biology and taxonomic classification.</title>
        <authorList>
            <person name="Goeker M."/>
        </authorList>
    </citation>
    <scope>NUCLEOTIDE SEQUENCE [LARGE SCALE GENOMIC DNA]</scope>
    <source>
        <strain evidence="5 6">DSM 29661</strain>
    </source>
</reference>
<dbReference type="PANTHER" id="PTHR11474:SF76">
    <property type="entry name" value="SHKT DOMAIN-CONTAINING PROTEIN"/>
    <property type="match status" value="1"/>
</dbReference>
<dbReference type="SUPFAM" id="SSF48056">
    <property type="entry name" value="Di-copper centre-containing domain"/>
    <property type="match status" value="1"/>
</dbReference>
<dbReference type="Pfam" id="PF00264">
    <property type="entry name" value="Tyrosinase"/>
    <property type="match status" value="1"/>
</dbReference>
<dbReference type="InterPro" id="IPR006311">
    <property type="entry name" value="TAT_signal"/>
</dbReference>
<dbReference type="InterPro" id="IPR019546">
    <property type="entry name" value="TAT_signal_bac_arc"/>
</dbReference>
<dbReference type="NCBIfam" id="TIGR01409">
    <property type="entry name" value="TAT_signal_seq"/>
    <property type="match status" value="1"/>
</dbReference>
<dbReference type="PRINTS" id="PR00092">
    <property type="entry name" value="TYROSINASE"/>
</dbReference>
<protein>
    <submittedName>
        <fullName evidence="5">Tyrosinase</fullName>
    </submittedName>
</protein>
<evidence type="ECO:0000313" key="6">
    <source>
        <dbReference type="Proteomes" id="UP000247555"/>
    </source>
</evidence>
<dbReference type="OrthoDB" id="2874181at2"/>
<dbReference type="AlphaFoldDB" id="A0A318KMN6"/>
<dbReference type="InterPro" id="IPR002227">
    <property type="entry name" value="Tyrosinase_Cu-bd"/>
</dbReference>
<evidence type="ECO:0000259" key="3">
    <source>
        <dbReference type="PROSITE" id="PS00497"/>
    </source>
</evidence>
<accession>A0A318KMN6</accession>
<dbReference type="PANTHER" id="PTHR11474">
    <property type="entry name" value="TYROSINASE FAMILY MEMBER"/>
    <property type="match status" value="1"/>
</dbReference>
<keyword evidence="6" id="KW-1185">Reference proteome</keyword>
<gene>
    <name evidence="5" type="ORF">DFR34_11524</name>
</gene>
<keyword evidence="1" id="KW-0479">Metal-binding</keyword>
<dbReference type="GO" id="GO:0046872">
    <property type="term" value="F:metal ion binding"/>
    <property type="evidence" value="ECO:0007669"/>
    <property type="project" value="UniProtKB-KW"/>
</dbReference>
<dbReference type="RefSeq" id="WP_110391294.1">
    <property type="nucleotide sequence ID" value="NZ_QJKI01000015.1"/>
</dbReference>
<dbReference type="PROSITE" id="PS51318">
    <property type="entry name" value="TAT"/>
    <property type="match status" value="1"/>
</dbReference>
<name>A0A318KMN6_9NEIS</name>
<dbReference type="GO" id="GO:0016491">
    <property type="term" value="F:oxidoreductase activity"/>
    <property type="evidence" value="ECO:0007669"/>
    <property type="project" value="InterPro"/>
</dbReference>
<comment type="caution">
    <text evidence="5">The sequence shown here is derived from an EMBL/GenBank/DDBJ whole genome shotgun (WGS) entry which is preliminary data.</text>
</comment>
<feature type="domain" description="Tyrosinase copper-binding" evidence="3">
    <location>
        <begin position="143"/>
        <end position="160"/>
    </location>
</feature>
<sequence length="542" mass="57321">MENLVQYPLSRRQFLAGAAALGATATLSACQSSLIGPTASGVATRYDIATPGGQGMLSLYAKAVRAMQDPAINNPPQPHSWTFQSFIHGVPKNMADPASSSGLMNGSAALQARIDQIYGFPAAGTPQAAWKAAAAACWGSCPHGSPNFVSWHRWYVYYFERVCAKMADAPHFTLPYWNYGSNTGPAEQLPAMFRDASSSLFFQARGMGFASAQGSGSRTVEMNKGGYMPFTESTYAPALQALPIFPSDTTYANPGTPAFQAFGFSGRVEVLPHDFVHDNVGGWMGNVPSAAGDPVFYVHHCQIDRLWASWSALIGANYNWGNDAASPSQATWTGQTFRFVNDAGQVVSVQAGPTMNTTTLGYAYDRLASAPGATVKGALAAAGKLKLAVQQSGKVQIGGKDSTVTLKAALGVAAKAVSSSGPMLVLEDVRLLKRPHAPIHVFVNLPKDAPATLDSPYHVGRLNLFRFDADTGRPMNMAAGEHAGHQPAPAVDFRYPLAEALAHAQATGKWKSGALSVTFSTLGAPGGSADNYVEVARIRLEP</sequence>
<feature type="domain" description="Tyrosinase copper-binding" evidence="4">
    <location>
        <begin position="293"/>
        <end position="304"/>
    </location>
</feature>
<dbReference type="Pfam" id="PF10518">
    <property type="entry name" value="TAT_signal"/>
    <property type="match status" value="1"/>
</dbReference>
<evidence type="ECO:0000256" key="2">
    <source>
        <dbReference type="ARBA" id="ARBA00023008"/>
    </source>
</evidence>
<organism evidence="5 6">
    <name type="scientific">Rivihabitans pingtungensis</name>
    <dbReference type="NCBI Taxonomy" id="1054498"/>
    <lineage>
        <taxon>Bacteria</taxon>
        <taxon>Pseudomonadati</taxon>
        <taxon>Pseudomonadota</taxon>
        <taxon>Betaproteobacteria</taxon>
        <taxon>Neisseriales</taxon>
        <taxon>Aquaspirillaceae</taxon>
        <taxon>Rivihabitans</taxon>
    </lineage>
</organism>
<evidence type="ECO:0000259" key="4">
    <source>
        <dbReference type="PROSITE" id="PS00498"/>
    </source>
</evidence>
<dbReference type="PROSITE" id="PS00497">
    <property type="entry name" value="TYROSINASE_1"/>
    <property type="match status" value="1"/>
</dbReference>
<keyword evidence="2" id="KW-0186">Copper</keyword>
<dbReference type="InterPro" id="IPR050316">
    <property type="entry name" value="Tyrosinase/Hemocyanin"/>
</dbReference>
<dbReference type="InterPro" id="IPR008922">
    <property type="entry name" value="Di-copper_centre_dom_sf"/>
</dbReference>
<evidence type="ECO:0000313" key="5">
    <source>
        <dbReference type="EMBL" id="PXX77712.1"/>
    </source>
</evidence>
<dbReference type="Proteomes" id="UP000247555">
    <property type="component" value="Unassembled WGS sequence"/>
</dbReference>
<evidence type="ECO:0000256" key="1">
    <source>
        <dbReference type="ARBA" id="ARBA00022723"/>
    </source>
</evidence>
<dbReference type="Gene3D" id="1.10.1280.10">
    <property type="entry name" value="Di-copper center containing domain from catechol oxidase"/>
    <property type="match status" value="1"/>
</dbReference>